<reference evidence="1 2" key="1">
    <citation type="submission" date="2022-02" db="EMBL/GenBank/DDBJ databases">
        <title>Draft genome sequence of Mezorhizobium retamae strain IRAMC:0171 isolated from Retama raetam nodules.</title>
        <authorList>
            <person name="Bengaied R."/>
            <person name="Sbissi I."/>
            <person name="Huber K."/>
            <person name="Ghodbane F."/>
            <person name="Nouioui I."/>
            <person name="Tarhouni M."/>
            <person name="Gtari M."/>
        </authorList>
    </citation>
    <scope>NUCLEOTIDE SEQUENCE [LARGE SCALE GENOMIC DNA]</scope>
    <source>
        <strain evidence="1 2">IRAMC:0171</strain>
    </source>
</reference>
<accession>A0ABS9QJB0</accession>
<name>A0ABS9QJB0_9HYPH</name>
<dbReference type="Gene3D" id="6.10.250.730">
    <property type="match status" value="1"/>
</dbReference>
<dbReference type="Pfam" id="PF06169">
    <property type="entry name" value="DUF982"/>
    <property type="match status" value="1"/>
</dbReference>
<organism evidence="1 2">
    <name type="scientific">Mesorhizobium retamae</name>
    <dbReference type="NCBI Taxonomy" id="2912854"/>
    <lineage>
        <taxon>Bacteria</taxon>
        <taxon>Pseudomonadati</taxon>
        <taxon>Pseudomonadota</taxon>
        <taxon>Alphaproteobacteria</taxon>
        <taxon>Hyphomicrobiales</taxon>
        <taxon>Phyllobacteriaceae</taxon>
        <taxon>Mesorhizobium</taxon>
    </lineage>
</organism>
<comment type="caution">
    <text evidence="1">The sequence shown here is derived from an EMBL/GenBank/DDBJ whole genome shotgun (WGS) entry which is preliminary data.</text>
</comment>
<protein>
    <submittedName>
        <fullName evidence="1">DUF982 domain-containing protein</fullName>
    </submittedName>
</protein>
<dbReference type="EMBL" id="JAKREW010000019">
    <property type="protein sequence ID" value="MCG7506923.1"/>
    <property type="molecule type" value="Genomic_DNA"/>
</dbReference>
<proteinExistence type="predicted"/>
<dbReference type="Proteomes" id="UP001201701">
    <property type="component" value="Unassembled WGS sequence"/>
</dbReference>
<dbReference type="RefSeq" id="WP_239367579.1">
    <property type="nucleotide sequence ID" value="NZ_JAKREW010000019.1"/>
</dbReference>
<keyword evidence="2" id="KW-1185">Reference proteome</keyword>
<gene>
    <name evidence="1" type="ORF">L4923_17995</name>
</gene>
<evidence type="ECO:0000313" key="1">
    <source>
        <dbReference type="EMBL" id="MCG7506923.1"/>
    </source>
</evidence>
<evidence type="ECO:0000313" key="2">
    <source>
        <dbReference type="Proteomes" id="UP001201701"/>
    </source>
</evidence>
<dbReference type="InterPro" id="IPR010385">
    <property type="entry name" value="DUF982"/>
</dbReference>
<sequence>MNDSNGAFAEPVTVALPSGEVEVTSARQAAEMLLYHWPVGETAKRIQARMACMRVLGGTTAPDVARSAFLGAALEADIVAADSTTP</sequence>